<organism evidence="2 3">
    <name type="scientific">Elysia crispata</name>
    <name type="common">lettuce slug</name>
    <dbReference type="NCBI Taxonomy" id="231223"/>
    <lineage>
        <taxon>Eukaryota</taxon>
        <taxon>Metazoa</taxon>
        <taxon>Spiralia</taxon>
        <taxon>Lophotrochozoa</taxon>
        <taxon>Mollusca</taxon>
        <taxon>Gastropoda</taxon>
        <taxon>Heterobranchia</taxon>
        <taxon>Euthyneura</taxon>
        <taxon>Panpulmonata</taxon>
        <taxon>Sacoglossa</taxon>
        <taxon>Placobranchoidea</taxon>
        <taxon>Plakobranchidae</taxon>
        <taxon>Elysia</taxon>
    </lineage>
</organism>
<comment type="caution">
    <text evidence="2">The sequence shown here is derived from an EMBL/GenBank/DDBJ whole genome shotgun (WGS) entry which is preliminary data.</text>
</comment>
<dbReference type="EMBL" id="JAWDGP010007919">
    <property type="protein sequence ID" value="KAK3700291.1"/>
    <property type="molecule type" value="Genomic_DNA"/>
</dbReference>
<evidence type="ECO:0000313" key="2">
    <source>
        <dbReference type="EMBL" id="KAK3700291.1"/>
    </source>
</evidence>
<protein>
    <submittedName>
        <fullName evidence="2">Uncharacterized protein</fullName>
    </submittedName>
</protein>
<keyword evidence="1" id="KW-0812">Transmembrane</keyword>
<sequence>MFAEKIGQRVLYYAINYMLGTSSSILADETGTYLSFSLVLSSTLVSSCMITWVVLSVSRSYFISPREPCGQNCIAVREIVKYILTGCLDVTSADISKLKHPEFSGGRDTYR</sequence>
<accession>A0AAE0XNU7</accession>
<dbReference type="Proteomes" id="UP001283361">
    <property type="component" value="Unassembled WGS sequence"/>
</dbReference>
<feature type="transmembrane region" description="Helical" evidence="1">
    <location>
        <begin position="10"/>
        <end position="27"/>
    </location>
</feature>
<keyword evidence="1" id="KW-1133">Transmembrane helix</keyword>
<proteinExistence type="predicted"/>
<keyword evidence="1" id="KW-0472">Membrane</keyword>
<reference evidence="2" key="1">
    <citation type="journal article" date="2023" name="G3 (Bethesda)">
        <title>A reference genome for the long-term kleptoplast-retaining sea slug Elysia crispata morphotype clarki.</title>
        <authorList>
            <person name="Eastman K.E."/>
            <person name="Pendleton A.L."/>
            <person name="Shaikh M.A."/>
            <person name="Suttiyut T."/>
            <person name="Ogas R."/>
            <person name="Tomko P."/>
            <person name="Gavelis G."/>
            <person name="Widhalm J.R."/>
            <person name="Wisecaver J.H."/>
        </authorList>
    </citation>
    <scope>NUCLEOTIDE SEQUENCE</scope>
    <source>
        <strain evidence="2">ECLA1</strain>
    </source>
</reference>
<evidence type="ECO:0000256" key="1">
    <source>
        <dbReference type="SAM" id="Phobius"/>
    </source>
</evidence>
<keyword evidence="3" id="KW-1185">Reference proteome</keyword>
<feature type="transmembrane region" description="Helical" evidence="1">
    <location>
        <begin position="33"/>
        <end position="55"/>
    </location>
</feature>
<gene>
    <name evidence="2" type="ORF">RRG08_033568</name>
</gene>
<evidence type="ECO:0000313" key="3">
    <source>
        <dbReference type="Proteomes" id="UP001283361"/>
    </source>
</evidence>
<name>A0AAE0XNU7_9GAST</name>
<dbReference type="AlphaFoldDB" id="A0AAE0XNU7"/>